<evidence type="ECO:0000256" key="2">
    <source>
        <dbReference type="ARBA" id="ARBA00023002"/>
    </source>
</evidence>
<protein>
    <submittedName>
        <fullName evidence="4">Dehydrogenase/reductase oxidoreductase</fullName>
    </submittedName>
</protein>
<dbReference type="PRINTS" id="PR00080">
    <property type="entry name" value="SDRFAMILY"/>
</dbReference>
<proteinExistence type="inferred from homology"/>
<comment type="similarity">
    <text evidence="1 3">Belongs to the short-chain dehydrogenases/reductases (SDR) family.</text>
</comment>
<dbReference type="SUPFAM" id="SSF51735">
    <property type="entry name" value="NAD(P)-binding Rossmann-fold domains"/>
    <property type="match status" value="1"/>
</dbReference>
<gene>
    <name evidence="4" type="ORF">PCO31111_01006</name>
</gene>
<dbReference type="Gene3D" id="3.40.50.720">
    <property type="entry name" value="NAD(P)-binding Rossmann-like Domain"/>
    <property type="match status" value="1"/>
</dbReference>
<name>A0A5E4SST0_9BURK</name>
<dbReference type="AlphaFoldDB" id="A0A5E4SST0"/>
<sequence length="305" mass="32924">MIGRAFAYALPERGAKLLLVARSHEKLRDLTEELRRDFACEADFLTADLSASGAVDTIADNIKASGTIVDVLINNAGFAAYGRFETIPLSRQRDEIQVNCVAAVALMHPVLPGMLAKSDGVVVNVASTAALQPDPYMAVYGATKAFLLSFSEAVWAENRHRGVRVVALCPGATQTGFFDVVGAQEAAVGTPMPIANVIQEAFRAVDCNRSHLVVGTKNRLLANLPRLLSRQGVARLVERILRPRQSRELDATPKRLAPPNGNQYDLRAGHMSYQADDAAGALLPARRRYSPSVAHKLQSAAKLSQ</sequence>
<dbReference type="InterPro" id="IPR036291">
    <property type="entry name" value="NAD(P)-bd_dom_sf"/>
</dbReference>
<dbReference type="PRINTS" id="PR00081">
    <property type="entry name" value="GDHRDH"/>
</dbReference>
<evidence type="ECO:0000313" key="5">
    <source>
        <dbReference type="Proteomes" id="UP000383971"/>
    </source>
</evidence>
<dbReference type="PANTHER" id="PTHR44196">
    <property type="entry name" value="DEHYDROGENASE/REDUCTASE SDR FAMILY MEMBER 7B"/>
    <property type="match status" value="1"/>
</dbReference>
<dbReference type="Pfam" id="PF00106">
    <property type="entry name" value="adh_short"/>
    <property type="match status" value="1"/>
</dbReference>
<evidence type="ECO:0000313" key="4">
    <source>
        <dbReference type="EMBL" id="VVD78767.1"/>
    </source>
</evidence>
<organism evidence="4 5">
    <name type="scientific">Pandoraea communis</name>
    <dbReference type="NCBI Taxonomy" id="2508297"/>
    <lineage>
        <taxon>Bacteria</taxon>
        <taxon>Pseudomonadati</taxon>
        <taxon>Pseudomonadota</taxon>
        <taxon>Betaproteobacteria</taxon>
        <taxon>Burkholderiales</taxon>
        <taxon>Burkholderiaceae</taxon>
        <taxon>Pandoraea</taxon>
    </lineage>
</organism>
<dbReference type="InterPro" id="IPR002347">
    <property type="entry name" value="SDR_fam"/>
</dbReference>
<dbReference type="GO" id="GO:0016491">
    <property type="term" value="F:oxidoreductase activity"/>
    <property type="evidence" value="ECO:0007669"/>
    <property type="project" value="UniProtKB-KW"/>
</dbReference>
<keyword evidence="5" id="KW-1185">Reference proteome</keyword>
<keyword evidence="2" id="KW-0560">Oxidoreductase</keyword>
<dbReference type="EMBL" id="CABPSE010000002">
    <property type="protein sequence ID" value="VVD78767.1"/>
    <property type="molecule type" value="Genomic_DNA"/>
</dbReference>
<reference evidence="4 5" key="1">
    <citation type="submission" date="2019-08" db="EMBL/GenBank/DDBJ databases">
        <authorList>
            <person name="Peeters C."/>
        </authorList>
    </citation>
    <scope>NUCLEOTIDE SEQUENCE [LARGE SCALE GENOMIC DNA]</scope>
    <source>
        <strain evidence="4 5">LMG 31111</strain>
    </source>
</reference>
<evidence type="ECO:0000256" key="1">
    <source>
        <dbReference type="ARBA" id="ARBA00006484"/>
    </source>
</evidence>
<dbReference type="Proteomes" id="UP000383971">
    <property type="component" value="Unassembled WGS sequence"/>
</dbReference>
<accession>A0A5E4SST0</accession>
<evidence type="ECO:0000256" key="3">
    <source>
        <dbReference type="RuleBase" id="RU000363"/>
    </source>
</evidence>
<dbReference type="PANTHER" id="PTHR44196:SF2">
    <property type="entry name" value="SHORT-CHAIN DEHYDROGENASE-RELATED"/>
    <property type="match status" value="1"/>
</dbReference>
<dbReference type="GO" id="GO:0016020">
    <property type="term" value="C:membrane"/>
    <property type="evidence" value="ECO:0007669"/>
    <property type="project" value="TreeGrafter"/>
</dbReference>